<feature type="transmembrane region" description="Helical" evidence="1">
    <location>
        <begin position="21"/>
        <end position="40"/>
    </location>
</feature>
<organism evidence="2">
    <name type="scientific">Pantoea sp. BJ2</name>
    <dbReference type="NCBI Taxonomy" id="3141322"/>
    <lineage>
        <taxon>Bacteria</taxon>
        <taxon>Pseudomonadati</taxon>
        <taxon>Pseudomonadota</taxon>
        <taxon>Gammaproteobacteria</taxon>
        <taxon>Enterobacterales</taxon>
        <taxon>Erwiniaceae</taxon>
        <taxon>Pantoea</taxon>
    </lineage>
</organism>
<keyword evidence="1" id="KW-0472">Membrane</keyword>
<keyword evidence="1" id="KW-1133">Transmembrane helix</keyword>
<dbReference type="RefSeq" id="WP_350260814.1">
    <property type="nucleotide sequence ID" value="NZ_CP158292.1"/>
</dbReference>
<evidence type="ECO:0000313" key="2">
    <source>
        <dbReference type="EMBL" id="XBV43280.1"/>
    </source>
</evidence>
<evidence type="ECO:0008006" key="3">
    <source>
        <dbReference type="Google" id="ProtNLM"/>
    </source>
</evidence>
<sequence length="408" mass="45134">MQNKKYSLKKLPPISPRPQSIKFARWLALLAILMVLSTVTTRLLGQSIESHILWWLAIGGGIALWIIIFGSYLLVWLAGNIIANGKDNQRERWLLYETQKSRRALQILAAEYLTCHSPDIYHPTPLEAIMANTGARRAQDDRKGTGGVNHSQITSQASDKPYEVMCHTINHLMSSIIPQLEKLDTKKTIKIALNISSSVSIREVKHEITHAFNEAELTHLVEFIAGEGVAVINQWLNERFTDDALLLVIALKIDPPVVKDSAEAGVALLFGNRMTQHTLHPAALLHRPDRDMDNDLAACLKQAADNVPLESDVVQHLWIVGVTNEQYLSTFSVLKAFPVEAVETENVITPDISIGHAGAAAPWLAIAAAFQAATLTHRPQMIITGDTSTDDMWSMAVSPVTPPHERDT</sequence>
<evidence type="ECO:0000256" key="1">
    <source>
        <dbReference type="SAM" id="Phobius"/>
    </source>
</evidence>
<gene>
    <name evidence="2" type="ORF">AAF463_11695</name>
</gene>
<name>A0AAU7TRW7_9GAMM</name>
<reference evidence="2" key="1">
    <citation type="submission" date="2024-06" db="EMBL/GenBank/DDBJ databases">
        <title>Multiomics insights into the TNT degradation mechanism by Pantoea sp. BJ2 isolated from an ammunition destruction site.</title>
        <authorList>
            <person name="Luo J."/>
        </authorList>
    </citation>
    <scope>NUCLEOTIDE SEQUENCE</scope>
    <source>
        <strain evidence="2">BJ2</strain>
    </source>
</reference>
<keyword evidence="1" id="KW-0812">Transmembrane</keyword>
<feature type="transmembrane region" description="Helical" evidence="1">
    <location>
        <begin position="52"/>
        <end position="83"/>
    </location>
</feature>
<accession>A0AAU7TRW7</accession>
<dbReference type="AlphaFoldDB" id="A0AAU7TRW7"/>
<proteinExistence type="predicted"/>
<dbReference type="EMBL" id="CP158292">
    <property type="protein sequence ID" value="XBV43280.1"/>
    <property type="molecule type" value="Genomic_DNA"/>
</dbReference>
<protein>
    <recommendedName>
        <fullName evidence="3">Type VI secretion protein</fullName>
    </recommendedName>
</protein>